<dbReference type="Proteomes" id="UP000001312">
    <property type="component" value="Unassembled WGS sequence"/>
</dbReference>
<evidence type="ECO:0000313" key="2">
    <source>
        <dbReference type="EMBL" id="EDN95466.1"/>
    </source>
</evidence>
<evidence type="ECO:0000313" key="3">
    <source>
        <dbReference type="Proteomes" id="UP000001312"/>
    </source>
</evidence>
<reference evidence="3" key="1">
    <citation type="journal article" date="2011" name="PLoS Genet.">
        <title>Genomic analysis of the necrotrophic fungal pathogens Sclerotinia sclerotiorum and Botrytis cinerea.</title>
        <authorList>
            <person name="Amselem J."/>
            <person name="Cuomo C.A."/>
            <person name="van Kan J.A."/>
            <person name="Viaud M."/>
            <person name="Benito E.P."/>
            <person name="Couloux A."/>
            <person name="Coutinho P.M."/>
            <person name="de Vries R.P."/>
            <person name="Dyer P.S."/>
            <person name="Fillinger S."/>
            <person name="Fournier E."/>
            <person name="Gout L."/>
            <person name="Hahn M."/>
            <person name="Kohn L."/>
            <person name="Lapalu N."/>
            <person name="Plummer K.M."/>
            <person name="Pradier J.M."/>
            <person name="Quevillon E."/>
            <person name="Sharon A."/>
            <person name="Simon A."/>
            <person name="ten Have A."/>
            <person name="Tudzynski B."/>
            <person name="Tudzynski P."/>
            <person name="Wincker P."/>
            <person name="Andrew M."/>
            <person name="Anthouard V."/>
            <person name="Beever R.E."/>
            <person name="Beffa R."/>
            <person name="Benoit I."/>
            <person name="Bouzid O."/>
            <person name="Brault B."/>
            <person name="Chen Z."/>
            <person name="Choquer M."/>
            <person name="Collemare J."/>
            <person name="Cotton P."/>
            <person name="Danchin E.G."/>
            <person name="Da Silva C."/>
            <person name="Gautier A."/>
            <person name="Giraud C."/>
            <person name="Giraud T."/>
            <person name="Gonzalez C."/>
            <person name="Grossetete S."/>
            <person name="Guldener U."/>
            <person name="Henrissat B."/>
            <person name="Howlett B.J."/>
            <person name="Kodira C."/>
            <person name="Kretschmer M."/>
            <person name="Lappartient A."/>
            <person name="Leroch M."/>
            <person name="Levis C."/>
            <person name="Mauceli E."/>
            <person name="Neuveglise C."/>
            <person name="Oeser B."/>
            <person name="Pearson M."/>
            <person name="Poulain J."/>
            <person name="Poussereau N."/>
            <person name="Quesneville H."/>
            <person name="Rascle C."/>
            <person name="Schumacher J."/>
            <person name="Segurens B."/>
            <person name="Sexton A."/>
            <person name="Silva E."/>
            <person name="Sirven C."/>
            <person name="Soanes D.M."/>
            <person name="Talbot N.J."/>
            <person name="Templeton M."/>
            <person name="Yandava C."/>
            <person name="Yarden O."/>
            <person name="Zeng Q."/>
            <person name="Rollins J.A."/>
            <person name="Lebrun M.H."/>
            <person name="Dickman M."/>
        </authorList>
    </citation>
    <scope>NUCLEOTIDE SEQUENCE [LARGE SCALE GENOMIC DNA]</scope>
    <source>
        <strain evidence="3">ATCC 18683 / 1980 / Ss-1</strain>
    </source>
</reference>
<organism evidence="2 3">
    <name type="scientific">Sclerotinia sclerotiorum (strain ATCC 18683 / 1980 / Ss-1)</name>
    <name type="common">White mold</name>
    <name type="synonym">Whetzelinia sclerotiorum</name>
    <dbReference type="NCBI Taxonomy" id="665079"/>
    <lineage>
        <taxon>Eukaryota</taxon>
        <taxon>Fungi</taxon>
        <taxon>Dikarya</taxon>
        <taxon>Ascomycota</taxon>
        <taxon>Pezizomycotina</taxon>
        <taxon>Leotiomycetes</taxon>
        <taxon>Helotiales</taxon>
        <taxon>Sclerotiniaceae</taxon>
        <taxon>Sclerotinia</taxon>
    </lineage>
</organism>
<feature type="region of interest" description="Disordered" evidence="1">
    <location>
        <begin position="95"/>
        <end position="118"/>
    </location>
</feature>
<dbReference type="RefSeq" id="XP_001587352.1">
    <property type="nucleotide sequence ID" value="XM_001587302.1"/>
</dbReference>
<keyword evidence="3" id="KW-1185">Reference proteome</keyword>
<proteinExistence type="predicted"/>
<dbReference type="AlphaFoldDB" id="A7F174"/>
<evidence type="ECO:0000256" key="1">
    <source>
        <dbReference type="SAM" id="MobiDB-lite"/>
    </source>
</evidence>
<name>A7F174_SCLS1</name>
<dbReference type="KEGG" id="ssl:SS1G_11344"/>
<gene>
    <name evidence="2" type="ORF">SS1G_11344</name>
</gene>
<dbReference type="InParanoid" id="A7F174"/>
<accession>A7F174</accession>
<dbReference type="GeneID" id="5483691"/>
<dbReference type="EMBL" id="CH476638">
    <property type="protein sequence ID" value="EDN95466.1"/>
    <property type="molecule type" value="Genomic_DNA"/>
</dbReference>
<protein>
    <submittedName>
        <fullName evidence="2">Uncharacterized protein</fullName>
    </submittedName>
</protein>
<sequence length="296" mass="31013">MTFKQFSIVITFKQFLRPMPRQFTSIKENITDIIGSIRCLLPKNSVSHPIITQYNSGGKCKSTVGMNHTDDSRERGGALPVASIGGCPAGGGISSGEGELVRNSSNGTNGSKNTVRSLGTIGTRSPAIEVTESGIIFVTIGRKVSTLGEMCPGKPSGLGGLRRSGVPRAVPVRICPSFDPSSVSPSSNFVNTSPRCDPNNPLIVLSTCHGPHNVSERSLSSDDATVSESLEFLIASPSCDPINTSPSVDFENLSPNSVLTRKPAGSSYCPGSGSGIIENDVSPPVFASHFISKGME</sequence>
<feature type="compositionally biased region" description="Low complexity" evidence="1">
    <location>
        <begin position="103"/>
        <end position="114"/>
    </location>
</feature>